<keyword evidence="1" id="KW-0812">Transmembrane</keyword>
<organism evidence="3 4">
    <name type="scientific">Haloglomus irregulare</name>
    <dbReference type="NCBI Taxonomy" id="2234134"/>
    <lineage>
        <taxon>Archaea</taxon>
        <taxon>Methanobacteriati</taxon>
        <taxon>Methanobacteriota</taxon>
        <taxon>Stenosarchaea group</taxon>
        <taxon>Halobacteria</taxon>
        <taxon>Halobacteriales</taxon>
        <taxon>Natronomonadaceae</taxon>
        <taxon>Haloglomus</taxon>
    </lineage>
</organism>
<keyword evidence="4" id="KW-1185">Reference proteome</keyword>
<reference evidence="3 4" key="1">
    <citation type="submission" date="2018-06" db="EMBL/GenBank/DDBJ databases">
        <title>Natronomonas sp. F16-60 a new haloarchaeon isolated from a solar saltern of Isla Cristina, Huelva, Spain.</title>
        <authorList>
            <person name="Duran-Viseras A."/>
            <person name="Sanchez-Porro C."/>
            <person name="Ventosa A."/>
        </authorList>
    </citation>
    <scope>NUCLEOTIDE SEQUENCE [LARGE SCALE GENOMIC DNA]</scope>
    <source>
        <strain evidence="3 4">F16-60</strain>
    </source>
</reference>
<dbReference type="AlphaFoldDB" id="A0A554MUA8"/>
<feature type="domain" description="Inner membrane protein YgaP-like transmembrane" evidence="2">
    <location>
        <begin position="1"/>
        <end position="68"/>
    </location>
</feature>
<proteinExistence type="predicted"/>
<evidence type="ECO:0000313" key="3">
    <source>
        <dbReference type="EMBL" id="TSD08714.1"/>
    </source>
</evidence>
<feature type="transmembrane region" description="Helical" evidence="1">
    <location>
        <begin position="12"/>
        <end position="33"/>
    </location>
</feature>
<dbReference type="EMBL" id="QMDX01000028">
    <property type="protein sequence ID" value="TSD08714.1"/>
    <property type="molecule type" value="Genomic_DNA"/>
</dbReference>
<evidence type="ECO:0000259" key="2">
    <source>
        <dbReference type="Pfam" id="PF11127"/>
    </source>
</evidence>
<evidence type="ECO:0000313" key="4">
    <source>
        <dbReference type="Proteomes" id="UP000319894"/>
    </source>
</evidence>
<feature type="transmembrane region" description="Helical" evidence="1">
    <location>
        <begin position="39"/>
        <end position="63"/>
    </location>
</feature>
<dbReference type="InterPro" id="IPR021309">
    <property type="entry name" value="YgaP-like_TM"/>
</dbReference>
<accession>A0A554MUA8</accession>
<keyword evidence="1" id="KW-0472">Membrane</keyword>
<gene>
    <name evidence="3" type="ORF">DP107_18505</name>
</gene>
<dbReference type="Pfam" id="PF11127">
    <property type="entry name" value="YgaP-like_TM"/>
    <property type="match status" value="1"/>
</dbReference>
<keyword evidence="1" id="KW-1133">Transmembrane helix</keyword>
<dbReference type="RefSeq" id="WP_144263581.1">
    <property type="nucleotide sequence ID" value="NZ_QMDX01000028.1"/>
</dbReference>
<comment type="caution">
    <text evidence="3">The sequence shown here is derived from an EMBL/GenBank/DDBJ whole genome shotgun (WGS) entry which is preliminary data.</text>
</comment>
<dbReference type="InParanoid" id="A0A554MUA8"/>
<evidence type="ECO:0000256" key="1">
    <source>
        <dbReference type="SAM" id="Phobius"/>
    </source>
</evidence>
<protein>
    <submittedName>
        <fullName evidence="3">DUF2892 domain-containing protein</fullName>
    </submittedName>
</protein>
<sequence>MSSNISSTDQKLRVAGGAVTGALSVAVLGGAPLPPILSPVLGVIALIMIATATVGTCPIYSALGVSSRSRGSLGSTEK</sequence>
<name>A0A554MUA8_9EURY</name>
<dbReference type="Proteomes" id="UP000319894">
    <property type="component" value="Unassembled WGS sequence"/>
</dbReference>